<sequence length="336" mass="38411">MNKFITNFYGHSAVSTAQIAQHMTTNIAKTMGFKEISIVAHDSGRDTDMERWKRIEGFLAPVQGGELAVVQLPSWSGFEFDKVLTEQLKNRVEKVVIFTHDFIPLMFKPNFYLMKYYIELYNQADLVVLPSEKMHKILINFGLKTPVLIQEIWDHTSSITLETKPVFQRKIKFAGGIQRYPFIKNWSSNILLEAYSKGTVEAVGNVEIKGWMYDDQLMRSLNEGGIGLVWTEDDMEDEHFDKAYFQIVNHFKFSTYLAAGLPVIVPKGFAKEAFVQRNGIGFVAGSLEEVVSIVENMKEEEYDRLIENVKDVGALITDGHFTKSLIIEIEKALFLK</sequence>
<evidence type="ECO:0000259" key="2">
    <source>
        <dbReference type="Pfam" id="PF26334"/>
    </source>
</evidence>
<dbReference type="Pfam" id="PF26337">
    <property type="entry name" value="Gtf3_C"/>
    <property type="match status" value="1"/>
</dbReference>
<protein>
    <submittedName>
        <fullName evidence="4">Beta-1,6-galactofuranosyltransferase</fullName>
    </submittedName>
</protein>
<evidence type="ECO:0000256" key="1">
    <source>
        <dbReference type="ARBA" id="ARBA00022679"/>
    </source>
</evidence>
<gene>
    <name evidence="4" type="ORF">AALA52_07210</name>
</gene>
<dbReference type="EMBL" id="JBCLSH010000026">
    <property type="protein sequence ID" value="MEY8444025.1"/>
    <property type="molecule type" value="Genomic_DNA"/>
</dbReference>
<evidence type="ECO:0000313" key="4">
    <source>
        <dbReference type="EMBL" id="MEY8444025.1"/>
    </source>
</evidence>
<keyword evidence="1" id="KW-0808">Transferase</keyword>
<proteinExistence type="predicted"/>
<dbReference type="RefSeq" id="WP_369948537.1">
    <property type="nucleotide sequence ID" value="NZ_JBCLSH010000026.1"/>
</dbReference>
<feature type="domain" description="Glucosyltransferase 3-like N-terminal" evidence="2">
    <location>
        <begin position="2"/>
        <end position="152"/>
    </location>
</feature>
<dbReference type="Pfam" id="PF26334">
    <property type="entry name" value="Gtf3_N"/>
    <property type="match status" value="1"/>
</dbReference>
<reference evidence="4 5" key="1">
    <citation type="submission" date="2024-03" db="EMBL/GenBank/DDBJ databases">
        <title>Mouse gut bacterial collection (mGBC) of GemPharmatech.</title>
        <authorList>
            <person name="He Y."/>
            <person name="Dong L."/>
            <person name="Wu D."/>
            <person name="Gao X."/>
            <person name="Lin Z."/>
        </authorList>
    </citation>
    <scope>NUCLEOTIDE SEQUENCE [LARGE SCALE GENOMIC DNA]</scope>
    <source>
        <strain evidence="4 5">61-15</strain>
    </source>
</reference>
<dbReference type="InterPro" id="IPR058591">
    <property type="entry name" value="Gtf3_N"/>
</dbReference>
<organism evidence="4 5">
    <name type="scientific">Lactococcus ileimucosae</name>
    <dbReference type="NCBI Taxonomy" id="2941329"/>
    <lineage>
        <taxon>Bacteria</taxon>
        <taxon>Bacillati</taxon>
        <taxon>Bacillota</taxon>
        <taxon>Bacilli</taxon>
        <taxon>Lactobacillales</taxon>
        <taxon>Streptococcaceae</taxon>
        <taxon>Lactococcus</taxon>
    </lineage>
</organism>
<dbReference type="InterPro" id="IPR058592">
    <property type="entry name" value="Gtf3_C"/>
</dbReference>
<keyword evidence="5" id="KW-1185">Reference proteome</keyword>
<comment type="caution">
    <text evidence="4">The sequence shown here is derived from an EMBL/GenBank/DDBJ whole genome shotgun (WGS) entry which is preliminary data.</text>
</comment>
<evidence type="ECO:0000259" key="3">
    <source>
        <dbReference type="Pfam" id="PF26337"/>
    </source>
</evidence>
<accession>A0ABV4D4A7</accession>
<dbReference type="Proteomes" id="UP001565283">
    <property type="component" value="Unassembled WGS sequence"/>
</dbReference>
<name>A0ABV4D4A7_9LACT</name>
<dbReference type="PIRSF" id="PIRSF007023">
    <property type="entry name" value="UDP-Galf_transf"/>
    <property type="match status" value="1"/>
</dbReference>
<feature type="domain" description="Glucosyltransferase 3-like C-terminal" evidence="3">
    <location>
        <begin position="171"/>
        <end position="328"/>
    </location>
</feature>
<dbReference type="Gene3D" id="3.40.50.2000">
    <property type="entry name" value="Glycogen Phosphorylase B"/>
    <property type="match status" value="2"/>
</dbReference>
<evidence type="ECO:0000313" key="5">
    <source>
        <dbReference type="Proteomes" id="UP001565283"/>
    </source>
</evidence>